<dbReference type="GO" id="GO:0051480">
    <property type="term" value="P:regulation of cytosolic calcium ion concentration"/>
    <property type="evidence" value="ECO:0007669"/>
    <property type="project" value="TreeGrafter"/>
</dbReference>
<evidence type="ECO:0000256" key="5">
    <source>
        <dbReference type="ARBA" id="ARBA00023065"/>
    </source>
</evidence>
<dbReference type="PANTHER" id="PTHR10117:SF47">
    <property type="entry name" value="TRANSIENT-RECEPTOR-POTENTIAL-LIKE PROTEIN"/>
    <property type="match status" value="1"/>
</dbReference>
<dbReference type="InterPro" id="IPR002153">
    <property type="entry name" value="TRPC_channel"/>
</dbReference>
<evidence type="ECO:0000256" key="6">
    <source>
        <dbReference type="ARBA" id="ARBA00023136"/>
    </source>
</evidence>
<dbReference type="GO" id="GO:0005886">
    <property type="term" value="C:plasma membrane"/>
    <property type="evidence" value="ECO:0007669"/>
    <property type="project" value="TreeGrafter"/>
</dbReference>
<dbReference type="GO" id="GO:0070679">
    <property type="term" value="F:inositol 1,4,5 trisphosphate binding"/>
    <property type="evidence" value="ECO:0007669"/>
    <property type="project" value="TreeGrafter"/>
</dbReference>
<feature type="compositionally biased region" description="Polar residues" evidence="8">
    <location>
        <begin position="738"/>
        <end position="747"/>
    </location>
</feature>
<feature type="transmembrane region" description="Helical" evidence="9">
    <location>
        <begin position="390"/>
        <end position="415"/>
    </location>
</feature>
<dbReference type="PANTHER" id="PTHR10117">
    <property type="entry name" value="TRANSIENT RECEPTOR POTENTIAL CHANNEL"/>
    <property type="match status" value="1"/>
</dbReference>
<evidence type="ECO:0000256" key="8">
    <source>
        <dbReference type="SAM" id="MobiDB-lite"/>
    </source>
</evidence>
<feature type="transmembrane region" description="Helical" evidence="9">
    <location>
        <begin position="259"/>
        <end position="280"/>
    </location>
</feature>
<dbReference type="PRINTS" id="PR01097">
    <property type="entry name" value="TRNSRECEPTRP"/>
</dbReference>
<dbReference type="InterPro" id="IPR027359">
    <property type="entry name" value="Volt_channel_dom_sf"/>
</dbReference>
<comment type="caution">
    <text evidence="11">The sequence shown here is derived from an EMBL/GenBank/DDBJ whole genome shotgun (WGS) entry which is preliminary data.</text>
</comment>
<dbReference type="GO" id="GO:0034703">
    <property type="term" value="C:cation channel complex"/>
    <property type="evidence" value="ECO:0007669"/>
    <property type="project" value="TreeGrafter"/>
</dbReference>
<feature type="compositionally biased region" description="Basic and acidic residues" evidence="8">
    <location>
        <begin position="720"/>
        <end position="737"/>
    </location>
</feature>
<keyword evidence="6 9" id="KW-0472">Membrane</keyword>
<feature type="transmembrane region" description="Helical" evidence="9">
    <location>
        <begin position="88"/>
        <end position="108"/>
    </location>
</feature>
<evidence type="ECO:0000256" key="1">
    <source>
        <dbReference type="ARBA" id="ARBA00004141"/>
    </source>
</evidence>
<keyword evidence="7" id="KW-0407">Ion channel</keyword>
<dbReference type="InterPro" id="IPR005821">
    <property type="entry name" value="Ion_trans_dom"/>
</dbReference>
<dbReference type="Pfam" id="PF00520">
    <property type="entry name" value="Ion_trans"/>
    <property type="match status" value="1"/>
</dbReference>
<dbReference type="FunCoup" id="A0A6L2PEF9">
    <property type="interactions" value="81"/>
</dbReference>
<evidence type="ECO:0000256" key="3">
    <source>
        <dbReference type="ARBA" id="ARBA00022692"/>
    </source>
</evidence>
<evidence type="ECO:0000256" key="4">
    <source>
        <dbReference type="ARBA" id="ARBA00022989"/>
    </source>
</evidence>
<feature type="domain" description="Ion transport" evidence="10">
    <location>
        <begin position="158"/>
        <end position="426"/>
    </location>
</feature>
<feature type="region of interest" description="Disordered" evidence="8">
    <location>
        <begin position="688"/>
        <end position="766"/>
    </location>
</feature>
<evidence type="ECO:0000256" key="7">
    <source>
        <dbReference type="ARBA" id="ARBA00023303"/>
    </source>
</evidence>
<evidence type="ECO:0000313" key="12">
    <source>
        <dbReference type="Proteomes" id="UP000502823"/>
    </source>
</evidence>
<feature type="transmembrane region" description="Helical" evidence="9">
    <location>
        <begin position="120"/>
        <end position="141"/>
    </location>
</feature>
<protein>
    <recommendedName>
        <fullName evidence="10">Ion transport domain-containing protein</fullName>
    </recommendedName>
</protein>
<evidence type="ECO:0000313" key="11">
    <source>
        <dbReference type="EMBL" id="GFG30874.1"/>
    </source>
</evidence>
<organism evidence="11 12">
    <name type="scientific">Coptotermes formosanus</name>
    <name type="common">Formosan subterranean termite</name>
    <dbReference type="NCBI Taxonomy" id="36987"/>
    <lineage>
        <taxon>Eukaryota</taxon>
        <taxon>Metazoa</taxon>
        <taxon>Ecdysozoa</taxon>
        <taxon>Arthropoda</taxon>
        <taxon>Hexapoda</taxon>
        <taxon>Insecta</taxon>
        <taxon>Pterygota</taxon>
        <taxon>Neoptera</taxon>
        <taxon>Polyneoptera</taxon>
        <taxon>Dictyoptera</taxon>
        <taxon>Blattodea</taxon>
        <taxon>Blattoidea</taxon>
        <taxon>Termitoidae</taxon>
        <taxon>Rhinotermitidae</taxon>
        <taxon>Coptotermes</taxon>
    </lineage>
</organism>
<proteinExistence type="predicted"/>
<reference evidence="12" key="1">
    <citation type="submission" date="2020-01" db="EMBL/GenBank/DDBJ databases">
        <title>Draft genome sequence of the Termite Coptotermes fromosanus.</title>
        <authorList>
            <person name="Itakura S."/>
            <person name="Yosikawa Y."/>
            <person name="Umezawa K."/>
        </authorList>
    </citation>
    <scope>NUCLEOTIDE SEQUENCE [LARGE SCALE GENOMIC DNA]</scope>
</reference>
<dbReference type="Proteomes" id="UP000502823">
    <property type="component" value="Unassembled WGS sequence"/>
</dbReference>
<dbReference type="GO" id="GO:0015279">
    <property type="term" value="F:store-operated calcium channel activity"/>
    <property type="evidence" value="ECO:0007669"/>
    <property type="project" value="TreeGrafter"/>
</dbReference>
<gene>
    <name evidence="11" type="ORF">Cfor_10280</name>
</gene>
<dbReference type="Gene3D" id="1.20.120.350">
    <property type="entry name" value="Voltage-gated potassium channels. Chain C"/>
    <property type="match status" value="1"/>
</dbReference>
<feature type="transmembrane region" description="Helical" evidence="9">
    <location>
        <begin position="300"/>
        <end position="326"/>
    </location>
</feature>
<evidence type="ECO:0000256" key="9">
    <source>
        <dbReference type="SAM" id="Phobius"/>
    </source>
</evidence>
<name>A0A6L2PEF9_COPFO</name>
<dbReference type="AlphaFoldDB" id="A0A6L2PEF9"/>
<keyword evidence="3 9" id="KW-0812">Transmembrane</keyword>
<evidence type="ECO:0000259" key="10">
    <source>
        <dbReference type="Pfam" id="PF00520"/>
    </source>
</evidence>
<keyword evidence="4 9" id="KW-1133">Transmembrane helix</keyword>
<dbReference type="EMBL" id="BLKM01000258">
    <property type="protein sequence ID" value="GFG30874.1"/>
    <property type="molecule type" value="Genomic_DNA"/>
</dbReference>
<keyword evidence="2" id="KW-0813">Transport</keyword>
<feature type="non-terminal residue" evidence="11">
    <location>
        <position position="1"/>
    </location>
</feature>
<dbReference type="NCBIfam" id="TIGR00870">
    <property type="entry name" value="trp"/>
    <property type="match status" value="1"/>
</dbReference>
<accession>A0A6L2PEF9</accession>
<keyword evidence="12" id="KW-1185">Reference proteome</keyword>
<dbReference type="InParanoid" id="A0A6L2PEF9"/>
<comment type="subcellular location">
    <subcellularLocation>
        <location evidence="1">Membrane</location>
        <topology evidence="1">Multi-pass membrane protein</topology>
    </subcellularLocation>
</comment>
<dbReference type="OrthoDB" id="2373987at2759"/>
<sequence length="925" mass="105049">ELRRQCQQFAVDLLHQSRSSQELAVILNHDPDSDPYDDGEQMKLARLELAIIYKQKKFVAHPSIQQLLASIWYEGLPGFRRKPVAQKLMQISCIALLFPFYCMLYIIAPNSPTGKLMKKPLMKFLIHASSYLFFLLILILVSQRAEVQVIQIFGTDSMRISLAEQLQKQRGTAPSPLEWLIVVYVLGFIWEEAMEIIVEGIQSYLRNMWNIIDFIRDSLYVSVVILRAAAYIQQTQEISADPQKAYIPREQWDAFDPQLIAEGLFAAANIFSALKLVYLFSINPHLGPLQISLGRMVIDIVKFFFIYSLVLFSFSCGLNQLLWYFAELEKQKCYHLPGGLPDWDNNSDACMKWRRFGNLFESSQSLFWASFGAIGIDSFELTGIKSYTRFWGLLMFGSYSVINVIVLLNLLIAMMSNSYAIIDEHSDTEWKFARTRLWMSYFEGSATLPPPFNIFPTPKLLYKMLGRCKKDKLPSISSKELQEKQRDYRYTSVMRALVWRYVSAMHRQAEDNPVTEDDINEIKGEISAAKCELLEVLRSNGMDISKAHMKEKAILGKKMRMWERRLMTDFHVTPMNTEGDTYKTYGAPPASEESLARFRRIAKLAVINSASHKWGQVVEGVHAVSQVGRCNKRESFKRQQNLRKAMDQARKLVNNTPTPGTHKKIPVTMIAETTASSLMELLKDITEETEQCSDQHSKKPLGEAVQSREASESTALTSAIEKEKHSQNTAEKTEELTKSTSVPTSSGVAMESRQSHEVSRESTLSLPQSAASVHYVKTDNQTPKTVKSTFLAHMTDQTVDFKKPPSDHHSRAYPTVLVPQQQNSGEDEAKTASPEPQTIITIAETTADNAIKPERTMSHSTCHESTSLQQFNIMFSDNTSMETEMVESSSTEKLVCSSISPAPLRAVRRNEDVKTIKRQPKGGWI</sequence>
<evidence type="ECO:0000256" key="2">
    <source>
        <dbReference type="ARBA" id="ARBA00022448"/>
    </source>
</evidence>
<keyword evidence="5" id="KW-0406">Ion transport</keyword>